<gene>
    <name evidence="7" type="ORF">BdWA1_002062</name>
</gene>
<evidence type="ECO:0000256" key="4">
    <source>
        <dbReference type="ARBA" id="ARBA00023163"/>
    </source>
</evidence>
<evidence type="ECO:0000313" key="7">
    <source>
        <dbReference type="EMBL" id="KAK2196813.1"/>
    </source>
</evidence>
<keyword evidence="8" id="KW-1185">Reference proteome</keyword>
<proteinExistence type="inferred from homology"/>
<dbReference type="PANTHER" id="PTHR21428">
    <property type="entry name" value="MEDIATOR OF RNA POLYMERASE II TRANSCRIPTION SUBUNIT 7"/>
    <property type="match status" value="1"/>
</dbReference>
<evidence type="ECO:0000256" key="3">
    <source>
        <dbReference type="ARBA" id="ARBA00023015"/>
    </source>
</evidence>
<keyword evidence="3 6" id="KW-0805">Transcription regulation</keyword>
<name>A0AAD9PLY1_9APIC</name>
<keyword evidence="6" id="KW-0010">Activator</keyword>
<comment type="similarity">
    <text evidence="2 6">Belongs to the Mediator complex subunit 7 family.</text>
</comment>
<dbReference type="GO" id="GO:0070847">
    <property type="term" value="C:core mediator complex"/>
    <property type="evidence" value="ECO:0007669"/>
    <property type="project" value="TreeGrafter"/>
</dbReference>
<protein>
    <recommendedName>
        <fullName evidence="6">Mediator of RNA polymerase II transcription subunit 7</fullName>
    </recommendedName>
</protein>
<dbReference type="Pfam" id="PF05983">
    <property type="entry name" value="Med7"/>
    <property type="match status" value="1"/>
</dbReference>
<dbReference type="InterPro" id="IPR009244">
    <property type="entry name" value="Mediatior_Med7"/>
</dbReference>
<dbReference type="GO" id="GO:0006357">
    <property type="term" value="P:regulation of transcription by RNA polymerase II"/>
    <property type="evidence" value="ECO:0007669"/>
    <property type="project" value="InterPro"/>
</dbReference>
<dbReference type="RefSeq" id="XP_067803655.1">
    <property type="nucleotide sequence ID" value="XM_067947091.1"/>
</dbReference>
<evidence type="ECO:0000256" key="2">
    <source>
        <dbReference type="ARBA" id="ARBA00009994"/>
    </source>
</evidence>
<comment type="function">
    <text evidence="6">Component of the Mediator complex, a coactivator involved in the regulated transcription of nearly all RNA polymerase II-dependent genes. Mediator functions as a bridge to convey information from gene-specific regulatory proteins to the basal RNA polymerase II transcription machinery.</text>
</comment>
<comment type="caution">
    <text evidence="7">The sequence shown here is derived from an EMBL/GenBank/DDBJ whole genome shotgun (WGS) entry which is preliminary data.</text>
</comment>
<accession>A0AAD9PLY1</accession>
<dbReference type="InterPro" id="IPR037212">
    <property type="entry name" value="Med7/Med21-like"/>
</dbReference>
<dbReference type="PANTHER" id="PTHR21428:SF11">
    <property type="entry name" value="MEDIATOR OF RNA POLYMERASE II TRANSCRIPTION SUBUNIT 7"/>
    <property type="match status" value="1"/>
</dbReference>
<evidence type="ECO:0000256" key="6">
    <source>
        <dbReference type="RuleBase" id="RU364060"/>
    </source>
</evidence>
<sequence>MEEFMSGYPPPPFFYRNYSFKEGVSNYFQSEQSQNENSNDIDCDNFDVFDYEKYKLFDGPPAPIPPGDSWYSFGSLRQLVEYTEPLDSVMAIPLDQDEPDARVHFKKLYIEFIEALLMYIRSIKNMDGDYVTHIKTILKLYVNLQHILSSLSERYAEDTVINMLKQQLKERRRYIDCMKVLLVKIKNHLKQHNKDAIIDQQQKHSIQS</sequence>
<dbReference type="Gene3D" id="6.10.140.200">
    <property type="match status" value="1"/>
</dbReference>
<dbReference type="KEGG" id="bdw:94336360"/>
<keyword evidence="5 6" id="KW-0539">Nucleus</keyword>
<reference evidence="7" key="1">
    <citation type="journal article" date="2023" name="Nat. Microbiol.">
        <title>Babesia duncani multi-omics identifies virulence factors and drug targets.</title>
        <authorList>
            <person name="Singh P."/>
            <person name="Lonardi S."/>
            <person name="Liang Q."/>
            <person name="Vydyam P."/>
            <person name="Khabirova E."/>
            <person name="Fang T."/>
            <person name="Gihaz S."/>
            <person name="Thekkiniath J."/>
            <person name="Munshi M."/>
            <person name="Abel S."/>
            <person name="Ciampossin L."/>
            <person name="Batugedara G."/>
            <person name="Gupta M."/>
            <person name="Lu X.M."/>
            <person name="Lenz T."/>
            <person name="Chakravarty S."/>
            <person name="Cornillot E."/>
            <person name="Hu Y."/>
            <person name="Ma W."/>
            <person name="Gonzalez L.M."/>
            <person name="Sanchez S."/>
            <person name="Estrada K."/>
            <person name="Sanchez-Flores A."/>
            <person name="Montero E."/>
            <person name="Harb O.S."/>
            <person name="Le Roch K.G."/>
            <person name="Mamoun C.B."/>
        </authorList>
    </citation>
    <scope>NUCLEOTIDE SEQUENCE</scope>
    <source>
        <strain evidence="7">WA1</strain>
    </source>
</reference>
<comment type="subunit">
    <text evidence="6">Component of the Mediator complex.</text>
</comment>
<dbReference type="GO" id="GO:0003712">
    <property type="term" value="F:transcription coregulator activity"/>
    <property type="evidence" value="ECO:0007669"/>
    <property type="project" value="InterPro"/>
</dbReference>
<dbReference type="EMBL" id="JALLKP010000002">
    <property type="protein sequence ID" value="KAK2196813.1"/>
    <property type="molecule type" value="Genomic_DNA"/>
</dbReference>
<dbReference type="AlphaFoldDB" id="A0AAD9PLY1"/>
<organism evidence="7 8">
    <name type="scientific">Babesia duncani</name>
    <dbReference type="NCBI Taxonomy" id="323732"/>
    <lineage>
        <taxon>Eukaryota</taxon>
        <taxon>Sar</taxon>
        <taxon>Alveolata</taxon>
        <taxon>Apicomplexa</taxon>
        <taxon>Aconoidasida</taxon>
        <taxon>Piroplasmida</taxon>
        <taxon>Babesiidae</taxon>
        <taxon>Babesia</taxon>
    </lineage>
</organism>
<dbReference type="SUPFAM" id="SSF140718">
    <property type="entry name" value="Mediator hinge subcomplex-like"/>
    <property type="match status" value="1"/>
</dbReference>
<dbReference type="InterPro" id="IPR044888">
    <property type="entry name" value="Mediatior_Med7_sf"/>
</dbReference>
<dbReference type="Proteomes" id="UP001214638">
    <property type="component" value="Unassembled WGS sequence"/>
</dbReference>
<dbReference type="GO" id="GO:0016592">
    <property type="term" value="C:mediator complex"/>
    <property type="evidence" value="ECO:0007669"/>
    <property type="project" value="InterPro"/>
</dbReference>
<dbReference type="GeneID" id="94336360"/>
<evidence type="ECO:0000256" key="1">
    <source>
        <dbReference type="ARBA" id="ARBA00004123"/>
    </source>
</evidence>
<keyword evidence="4 6" id="KW-0804">Transcription</keyword>
<evidence type="ECO:0000313" key="8">
    <source>
        <dbReference type="Proteomes" id="UP001214638"/>
    </source>
</evidence>
<comment type="subcellular location">
    <subcellularLocation>
        <location evidence="1 6">Nucleus</location>
    </subcellularLocation>
</comment>
<evidence type="ECO:0000256" key="5">
    <source>
        <dbReference type="ARBA" id="ARBA00023242"/>
    </source>
</evidence>